<protein>
    <recommendedName>
        <fullName evidence="1">Glycosyl hydrolase family 13 catalytic domain-containing protein</fullName>
    </recommendedName>
</protein>
<accession>A0A9R1BUN6</accession>
<dbReference type="EMBL" id="LT934123">
    <property type="protein sequence ID" value="VAI81704.1"/>
    <property type="molecule type" value="Genomic_DNA"/>
</dbReference>
<sequence length="682" mass="77080">MLCLASSSASPSVPPRPSYPAAVRPGPGISVSHRDLFCFILLTFSVLLAHGEVLDGSDATMLTGRLQGGGGAGGNVRLSVVPVPSSLRWSWPLKANSKISVPETAREHKTVATEDGVSHLPIYDLDPKLAEFKNHFNYRMRRYHYQKHLIEKHEGSLEEFSRGYLKFGINAEPGATVYREWAPAAMEAQLVGDFNNWNGFEHMMTKDNFGVWSIKIPHVEGRPAIPHNSKVKFRFRHDGVWVERIPAWIRYAIVNTSKFGAPYDGVHWDPPTSERYVFKHPRPRKPDTPRIYEAHVGMSGEKPEVYREFADNVLPRIRAKNYNTVQLMAIMEHSYYASFGYHVTNFFAVSSKSGTPEDLKYLVDKAHSLGLRVLMDVVHGHASKNVTDGLNGYDVGQSAQESYFYTGDRGYHKLWDSRLFNYTNWEVLRFLLSNLRYWMDEFMFDGFRFDGVTSMLYNHHGINTSFTGNYKEYFGLDTNVDAIIYMMLANHLIHKVLPEATIIAEDVSGMPVLCRPVDEGGVGFDYRQAMAIPERWADYLKNKDVHEFSMSGISQTLNNRNKDQDAIETTIAQQTTPRSTLDVASEIPPHISSTSTFEHNSQLETSPLKLPIIQALEALLLAERQGAAALRDATDIMRRQIEQSDALLTKTKQEMDEVRKKQAKTDQILRLLISGAQGNPTS</sequence>
<dbReference type="Gene3D" id="3.20.20.80">
    <property type="entry name" value="Glycosidases"/>
    <property type="match status" value="1"/>
</dbReference>
<dbReference type="PANTHER" id="PTHR43651">
    <property type="entry name" value="1,4-ALPHA-GLUCAN-BRANCHING ENZYME"/>
    <property type="match status" value="1"/>
</dbReference>
<dbReference type="FunFam" id="2.60.40.10:FF:000250">
    <property type="entry name" value="1,4-alpha-glucan-branching enzyme, chloroplastic/amyloplastic"/>
    <property type="match status" value="1"/>
</dbReference>
<name>A0A9R1BUN6_TRITD</name>
<dbReference type="AlphaFoldDB" id="A0A9R1BUN6"/>
<feature type="domain" description="Glycosyl hydrolase family 13 catalytic" evidence="1">
    <location>
        <begin position="304"/>
        <end position="631"/>
    </location>
</feature>
<dbReference type="SUPFAM" id="SSF81296">
    <property type="entry name" value="E set domains"/>
    <property type="match status" value="1"/>
</dbReference>
<reference evidence="2 3" key="1">
    <citation type="submission" date="2017-09" db="EMBL/GenBank/DDBJ databases">
        <authorList>
            <consortium name="International Durum Wheat Genome Sequencing Consortium (IDWGSC)"/>
            <person name="Milanesi L."/>
        </authorList>
    </citation>
    <scope>NUCLEOTIDE SEQUENCE [LARGE SCALE GENOMIC DNA]</scope>
    <source>
        <strain evidence="3">cv. Svevo</strain>
    </source>
</reference>
<dbReference type="InterPro" id="IPR014756">
    <property type="entry name" value="Ig_E-set"/>
</dbReference>
<dbReference type="GO" id="GO:0003844">
    <property type="term" value="F:1,4-alpha-glucan branching enzyme activity"/>
    <property type="evidence" value="ECO:0007669"/>
    <property type="project" value="TreeGrafter"/>
</dbReference>
<dbReference type="InterPro" id="IPR004193">
    <property type="entry name" value="Glyco_hydro_13_N"/>
</dbReference>
<evidence type="ECO:0000313" key="3">
    <source>
        <dbReference type="Proteomes" id="UP000324705"/>
    </source>
</evidence>
<dbReference type="GO" id="GO:0005737">
    <property type="term" value="C:cytoplasm"/>
    <property type="evidence" value="ECO:0007669"/>
    <property type="project" value="TreeGrafter"/>
</dbReference>
<dbReference type="InterPro" id="IPR006047">
    <property type="entry name" value="GH13_cat_dom"/>
</dbReference>
<evidence type="ECO:0000259" key="1">
    <source>
        <dbReference type="SMART" id="SM00642"/>
    </source>
</evidence>
<dbReference type="Pfam" id="PF00128">
    <property type="entry name" value="Alpha-amylase"/>
    <property type="match status" value="1"/>
</dbReference>
<dbReference type="PANTHER" id="PTHR43651:SF8">
    <property type="entry name" value="GLYCOSYL HYDROLASE FAMILY 13 CATALYTIC DOMAIN-CONTAINING PROTEIN"/>
    <property type="match status" value="1"/>
</dbReference>
<dbReference type="SUPFAM" id="SSF51445">
    <property type="entry name" value="(Trans)glycosidases"/>
    <property type="match status" value="1"/>
</dbReference>
<dbReference type="Gramene" id="TRITD7Av1G275430.16">
    <property type="protein sequence ID" value="TRITD7Av1G275430.16"/>
    <property type="gene ID" value="TRITD7Av1G275430"/>
</dbReference>
<dbReference type="InterPro" id="IPR013783">
    <property type="entry name" value="Ig-like_fold"/>
</dbReference>
<evidence type="ECO:0000313" key="2">
    <source>
        <dbReference type="EMBL" id="VAI81704.1"/>
    </source>
</evidence>
<gene>
    <name evidence="2" type="ORF">TRITD_7Av1G275430</name>
</gene>
<dbReference type="GO" id="GO:0005975">
    <property type="term" value="P:carbohydrate metabolic process"/>
    <property type="evidence" value="ECO:0007669"/>
    <property type="project" value="InterPro"/>
</dbReference>
<dbReference type="SMART" id="SM00642">
    <property type="entry name" value="Aamy"/>
    <property type="match status" value="1"/>
</dbReference>
<dbReference type="Pfam" id="PF02922">
    <property type="entry name" value="CBM_48"/>
    <property type="match status" value="1"/>
</dbReference>
<dbReference type="Gene3D" id="2.60.40.10">
    <property type="entry name" value="Immunoglobulins"/>
    <property type="match status" value="1"/>
</dbReference>
<keyword evidence="3" id="KW-1185">Reference proteome</keyword>
<proteinExistence type="predicted"/>
<organism evidence="2 3">
    <name type="scientific">Triticum turgidum subsp. durum</name>
    <name type="common">Durum wheat</name>
    <name type="synonym">Triticum durum</name>
    <dbReference type="NCBI Taxonomy" id="4567"/>
    <lineage>
        <taxon>Eukaryota</taxon>
        <taxon>Viridiplantae</taxon>
        <taxon>Streptophyta</taxon>
        <taxon>Embryophyta</taxon>
        <taxon>Tracheophyta</taxon>
        <taxon>Spermatophyta</taxon>
        <taxon>Magnoliopsida</taxon>
        <taxon>Liliopsida</taxon>
        <taxon>Poales</taxon>
        <taxon>Poaceae</taxon>
        <taxon>BOP clade</taxon>
        <taxon>Pooideae</taxon>
        <taxon>Triticodae</taxon>
        <taxon>Triticeae</taxon>
        <taxon>Triticinae</taxon>
        <taxon>Triticum</taxon>
    </lineage>
</organism>
<dbReference type="Proteomes" id="UP000324705">
    <property type="component" value="Chromosome 7A"/>
</dbReference>
<dbReference type="InterPro" id="IPR017853">
    <property type="entry name" value="GH"/>
</dbReference>
<dbReference type="GO" id="GO:0004553">
    <property type="term" value="F:hydrolase activity, hydrolyzing O-glycosyl compounds"/>
    <property type="evidence" value="ECO:0007669"/>
    <property type="project" value="InterPro"/>
</dbReference>
<dbReference type="CDD" id="cd02854">
    <property type="entry name" value="E_set_GBE_euk_N"/>
    <property type="match status" value="1"/>
</dbReference>